<reference evidence="13" key="1">
    <citation type="journal article" date="2020" name="Appl. Environ. Microbiol.">
        <title>Medium-Chain Fatty Acid Synthesis by 'Candidatus Weimeria bifida' gen. nov., sp. nov., and 'Candidatus Pseudoramibacter fermentans' sp. nov.</title>
        <authorList>
            <person name="Scarborough M.J."/>
            <person name="Myers K.S."/>
            <person name="Donohue T.J."/>
            <person name="Noguera D.R."/>
        </authorList>
    </citation>
    <scope>NUCLEOTIDE SEQUENCE</scope>
    <source>
        <strain evidence="13">LCO1.1</strain>
    </source>
</reference>
<keyword evidence="6 12" id="KW-0812">Transmembrane</keyword>
<evidence type="ECO:0000256" key="7">
    <source>
        <dbReference type="ARBA" id="ARBA00022795"/>
    </source>
</evidence>
<keyword evidence="5 12" id="KW-1003">Cell membrane</keyword>
<keyword evidence="13" id="KW-0282">Flagellum</keyword>
<comment type="subcellular location">
    <subcellularLocation>
        <location evidence="1">Cell membrane</location>
        <topology evidence="1">Multi-pass membrane protein</topology>
    </subcellularLocation>
</comment>
<comment type="similarity">
    <text evidence="2 12">Belongs to the type III secretion exporter family.</text>
</comment>
<evidence type="ECO:0000256" key="1">
    <source>
        <dbReference type="ARBA" id="ARBA00004651"/>
    </source>
</evidence>
<evidence type="ECO:0000256" key="11">
    <source>
        <dbReference type="ARBA" id="ARBA00023225"/>
    </source>
</evidence>
<evidence type="ECO:0000256" key="3">
    <source>
        <dbReference type="ARBA" id="ARBA00021622"/>
    </source>
</evidence>
<dbReference type="SUPFAM" id="SSF160544">
    <property type="entry name" value="EscU C-terminal domain-like"/>
    <property type="match status" value="1"/>
</dbReference>
<dbReference type="InterPro" id="IPR029025">
    <property type="entry name" value="T3SS_substrate_exporter_C"/>
</dbReference>
<keyword evidence="13" id="KW-0966">Cell projection</keyword>
<evidence type="ECO:0000256" key="4">
    <source>
        <dbReference type="ARBA" id="ARBA00022448"/>
    </source>
</evidence>
<comment type="caution">
    <text evidence="13">The sequence shown here is derived from an EMBL/GenBank/DDBJ whole genome shotgun (WGS) entry which is preliminary data.</text>
</comment>
<evidence type="ECO:0000256" key="2">
    <source>
        <dbReference type="ARBA" id="ARBA00010690"/>
    </source>
</evidence>
<dbReference type="Pfam" id="PF01312">
    <property type="entry name" value="Bac_export_2"/>
    <property type="match status" value="1"/>
</dbReference>
<dbReference type="Gene3D" id="3.40.1690.10">
    <property type="entry name" value="secretion proteins EscU"/>
    <property type="match status" value="1"/>
</dbReference>
<evidence type="ECO:0000256" key="6">
    <source>
        <dbReference type="ARBA" id="ARBA00022692"/>
    </source>
</evidence>
<dbReference type="InterPro" id="IPR006136">
    <property type="entry name" value="FlhB"/>
</dbReference>
<evidence type="ECO:0000256" key="8">
    <source>
        <dbReference type="ARBA" id="ARBA00022927"/>
    </source>
</evidence>
<dbReference type="Gene3D" id="6.10.250.2080">
    <property type="match status" value="1"/>
</dbReference>
<dbReference type="PANTHER" id="PTHR30531">
    <property type="entry name" value="FLAGELLAR BIOSYNTHETIC PROTEIN FLHB"/>
    <property type="match status" value="1"/>
</dbReference>
<evidence type="ECO:0000313" key="13">
    <source>
        <dbReference type="EMBL" id="MQN01408.1"/>
    </source>
</evidence>
<feature type="transmembrane region" description="Helical" evidence="12">
    <location>
        <begin position="202"/>
        <end position="231"/>
    </location>
</feature>
<dbReference type="EMBL" id="VOGC01000006">
    <property type="protein sequence ID" value="MQN01408.1"/>
    <property type="molecule type" value="Genomic_DNA"/>
</dbReference>
<accession>A0A6N7IYH4</accession>
<protein>
    <recommendedName>
        <fullName evidence="3 12">Flagellar biosynthetic protein FlhB</fullName>
    </recommendedName>
</protein>
<keyword evidence="10 12" id="KW-0472">Membrane</keyword>
<dbReference type="Proteomes" id="UP000460257">
    <property type="component" value="Unassembled WGS sequence"/>
</dbReference>
<dbReference type="NCBIfam" id="TIGR00328">
    <property type="entry name" value="flhB"/>
    <property type="match status" value="1"/>
</dbReference>
<evidence type="ECO:0000256" key="9">
    <source>
        <dbReference type="ARBA" id="ARBA00022989"/>
    </source>
</evidence>
<keyword evidence="11 12" id="KW-1006">Bacterial flagellum protein export</keyword>
<keyword evidence="8 12" id="KW-0653">Protein transport</keyword>
<evidence type="ECO:0000256" key="10">
    <source>
        <dbReference type="ARBA" id="ARBA00023136"/>
    </source>
</evidence>
<dbReference type="GO" id="GO:0005886">
    <property type="term" value="C:plasma membrane"/>
    <property type="evidence" value="ECO:0007669"/>
    <property type="project" value="UniProtKB-SubCell"/>
</dbReference>
<keyword evidence="4 12" id="KW-0813">Transport</keyword>
<evidence type="ECO:0000256" key="5">
    <source>
        <dbReference type="ARBA" id="ARBA00022475"/>
    </source>
</evidence>
<dbReference type="PANTHER" id="PTHR30531:SF12">
    <property type="entry name" value="FLAGELLAR BIOSYNTHETIC PROTEIN FLHB"/>
    <property type="match status" value="1"/>
</dbReference>
<organism evidence="13 14">
    <name type="scientific">Candidatus Weimeria bifida</name>
    <dbReference type="NCBI Taxonomy" id="2599074"/>
    <lineage>
        <taxon>Bacteria</taxon>
        <taxon>Bacillati</taxon>
        <taxon>Bacillota</taxon>
        <taxon>Clostridia</taxon>
        <taxon>Lachnospirales</taxon>
        <taxon>Lachnospiraceae</taxon>
        <taxon>Candidatus Weimeria</taxon>
    </lineage>
</organism>
<keyword evidence="14" id="KW-1185">Reference proteome</keyword>
<dbReference type="PRINTS" id="PR00950">
    <property type="entry name" value="TYPE3IMSPROT"/>
</dbReference>
<feature type="transmembrane region" description="Helical" evidence="12">
    <location>
        <begin position="46"/>
        <end position="67"/>
    </location>
</feature>
<proteinExistence type="inferred from homology"/>
<evidence type="ECO:0000313" key="14">
    <source>
        <dbReference type="Proteomes" id="UP000460257"/>
    </source>
</evidence>
<gene>
    <name evidence="12 13" type="primary">flhB</name>
    <name evidence="13" type="ORF">FRC54_05695</name>
</gene>
<feature type="transmembrane region" description="Helical" evidence="12">
    <location>
        <begin position="162"/>
        <end position="182"/>
    </location>
</feature>
<comment type="function">
    <text evidence="12">Required for formation of the rod structure in the basal body of the flagellar apparatus. Together with FliI and FliH, may constitute the export apparatus of flagellin.</text>
</comment>
<dbReference type="GO" id="GO:0009306">
    <property type="term" value="P:protein secretion"/>
    <property type="evidence" value="ECO:0007669"/>
    <property type="project" value="InterPro"/>
</dbReference>
<keyword evidence="9 12" id="KW-1133">Transmembrane helix</keyword>
<keyword evidence="7 12" id="KW-1005">Bacterial flagellum biogenesis</keyword>
<sequence length="375" mass="42789">MTKDFSKKPLLIELDLTFFSDKTEEPTEKKISDTRKKGSVARSQELSMAIQLLALFLSLRVFGNFAIERMLGIYRWSLGSVISDYIKSERRIPTVASVHGLMSDVYQQMLLIMLPFMLVGFFSGLFGTGLQFKFKVSTEPLKPSLSKFNPINGFKRMFSVQALMNLLVSIAKIVIIFFVAYSDIKSHENELFILYELDLTQAVALIVDLVIDIGIRISVIYLVVGFLDYFIQRIRFKNNIKMTKQEVRDEYKDEEGDPEIKGRQKQKMREVSQRRMMQQVPKADVVITNPTHIAVAIKYDADQAEAPVVVAKGEDFVAEKIKETARENNVEIVENKPLARALYTTVDINAQIPPELYQAVAEVLAVIYNKKHKRG</sequence>
<dbReference type="AlphaFoldDB" id="A0A6N7IYH4"/>
<evidence type="ECO:0000256" key="12">
    <source>
        <dbReference type="RuleBase" id="RU364091"/>
    </source>
</evidence>
<name>A0A6N7IYH4_9FIRM</name>
<dbReference type="GO" id="GO:0044780">
    <property type="term" value="P:bacterial-type flagellum assembly"/>
    <property type="evidence" value="ECO:0007669"/>
    <property type="project" value="InterPro"/>
</dbReference>
<feature type="transmembrane region" description="Helical" evidence="12">
    <location>
        <begin position="109"/>
        <end position="132"/>
    </location>
</feature>
<dbReference type="FunFam" id="3.40.1690.10:FF:000001">
    <property type="entry name" value="Flagellar biosynthetic protein FlhB"/>
    <property type="match status" value="1"/>
</dbReference>
<keyword evidence="13" id="KW-0969">Cilium</keyword>
<dbReference type="InterPro" id="IPR006135">
    <property type="entry name" value="T3SS_substrate_exporter"/>
</dbReference>